<reference evidence="1 2" key="1">
    <citation type="submission" date="2021-02" db="EMBL/GenBank/DDBJ databases">
        <authorList>
            <person name="Zhang R."/>
            <person name="Yu X."/>
            <person name="Xu J."/>
            <person name="Liu X."/>
        </authorList>
    </citation>
    <scope>NUCLEOTIDE SEQUENCE [LARGE SCALE GENOMIC DNA]</scope>
</reference>
<protein>
    <submittedName>
        <fullName evidence="1">Uncharacterized protein</fullName>
    </submittedName>
</protein>
<keyword evidence="2" id="KW-1185">Reference proteome</keyword>
<accession>A0AAE8YI69</accession>
<organism evidence="1 2">
    <name type="scientific">Escherichia phage vB_EcoM_RZ</name>
    <dbReference type="NCBI Taxonomy" id="2893954"/>
    <lineage>
        <taxon>Viruses</taxon>
        <taxon>Duplodnaviria</taxon>
        <taxon>Heunggongvirae</taxon>
        <taxon>Uroviricota</taxon>
        <taxon>Caudoviricetes</taxon>
        <taxon>Pantevenvirales</taxon>
        <taxon>Straboviridae</taxon>
        <taxon>Tevenvirinae</taxon>
        <taxon>Gaprivervirus</taxon>
        <taxon>Gaprivervirus arezed</taxon>
    </lineage>
</organism>
<dbReference type="GeneID" id="77926462"/>
<dbReference type="RefSeq" id="YP_010650871.1">
    <property type="nucleotide sequence ID" value="NC_070780.1"/>
</dbReference>
<evidence type="ECO:0000313" key="2">
    <source>
        <dbReference type="Proteomes" id="UP000828108"/>
    </source>
</evidence>
<evidence type="ECO:0000313" key="1">
    <source>
        <dbReference type="EMBL" id="UGL59850.1"/>
    </source>
</evidence>
<dbReference type="Proteomes" id="UP000828108">
    <property type="component" value="Segment"/>
</dbReference>
<proteinExistence type="predicted"/>
<dbReference type="KEGG" id="vg:77926462"/>
<sequence>MNEDIMFKIGKSYHIKDLDGFLKHVGMPGSILNQQGTSIIDLVTTKEFSVTKMEANVVTEFSTIDGTGFSFHSRNGTGLIFGDEFKYFEEVPECDSEITEQESKEDIVVTGGDVIITVKTEAGRLQAIKMLEQLRFK</sequence>
<dbReference type="EMBL" id="MW598459">
    <property type="protein sequence ID" value="UGL59850.1"/>
    <property type="molecule type" value="Genomic_DNA"/>
</dbReference>
<name>A0AAE8YI69_9CAUD</name>